<accession>A0ABP4IT20</accession>
<keyword evidence="5" id="KW-1185">Reference proteome</keyword>
<dbReference type="SMART" id="SM00014">
    <property type="entry name" value="acidPPc"/>
    <property type="match status" value="1"/>
</dbReference>
<evidence type="ECO:0000256" key="2">
    <source>
        <dbReference type="SAM" id="Phobius"/>
    </source>
</evidence>
<comment type="caution">
    <text evidence="4">The sequence shown here is derived from an EMBL/GenBank/DDBJ whole genome shotgun (WGS) entry which is preliminary data.</text>
</comment>
<dbReference type="PANTHER" id="PTHR14969:SF13">
    <property type="entry name" value="AT30094P"/>
    <property type="match status" value="1"/>
</dbReference>
<evidence type="ECO:0000256" key="1">
    <source>
        <dbReference type="SAM" id="MobiDB-lite"/>
    </source>
</evidence>
<dbReference type="PANTHER" id="PTHR14969">
    <property type="entry name" value="SPHINGOSINE-1-PHOSPHATE PHOSPHOHYDROLASE"/>
    <property type="match status" value="1"/>
</dbReference>
<feature type="transmembrane region" description="Helical" evidence="2">
    <location>
        <begin position="160"/>
        <end position="183"/>
    </location>
</feature>
<proteinExistence type="predicted"/>
<sequence>MHAPSEPPRRPELLTTRRGPVSGEGVSRESVRPPLGRRQAALLGLAASGYLLVAAAVLLDTSLVDLDWKIRLYRPSEHWPGLQPLLDTWVVAGQRGPSALAAFMWLGWRARRLGRVRPLLVMGAALLLLNLTVGGVKIVTGRLGPHYAHYIGSPGLFSGGTIFPSGHTANAVVTWGALAYLAVRWRRTGALLAGATAWSVGLTTVYLGTHWVTDVLAGWAAGLLVLLSLPLLEPLVLAAERRLTRRRRTARARPG</sequence>
<feature type="transmembrane region" description="Helical" evidence="2">
    <location>
        <begin position="215"/>
        <end position="238"/>
    </location>
</feature>
<name>A0ABP4IT20_9ACTN</name>
<dbReference type="InterPro" id="IPR036938">
    <property type="entry name" value="PAP2/HPO_sf"/>
</dbReference>
<dbReference type="EMBL" id="BAAAKJ010000198">
    <property type="protein sequence ID" value="GAA1398233.1"/>
    <property type="molecule type" value="Genomic_DNA"/>
</dbReference>
<feature type="transmembrane region" description="Helical" evidence="2">
    <location>
        <begin position="40"/>
        <end position="59"/>
    </location>
</feature>
<dbReference type="Pfam" id="PF01569">
    <property type="entry name" value="PAP2"/>
    <property type="match status" value="1"/>
</dbReference>
<dbReference type="Proteomes" id="UP001499863">
    <property type="component" value="Unassembled WGS sequence"/>
</dbReference>
<keyword evidence="2" id="KW-0812">Transmembrane</keyword>
<feature type="region of interest" description="Disordered" evidence="1">
    <location>
        <begin position="1"/>
        <end position="32"/>
    </location>
</feature>
<dbReference type="InterPro" id="IPR000326">
    <property type="entry name" value="PAP2/HPO"/>
</dbReference>
<keyword evidence="2" id="KW-0472">Membrane</keyword>
<keyword evidence="2" id="KW-1133">Transmembrane helix</keyword>
<protein>
    <recommendedName>
        <fullName evidence="3">Phosphatidic acid phosphatase type 2/haloperoxidase domain-containing protein</fullName>
    </recommendedName>
</protein>
<reference evidence="5" key="1">
    <citation type="journal article" date="2019" name="Int. J. Syst. Evol. Microbiol.">
        <title>The Global Catalogue of Microorganisms (GCM) 10K type strain sequencing project: providing services to taxonomists for standard genome sequencing and annotation.</title>
        <authorList>
            <consortium name="The Broad Institute Genomics Platform"/>
            <consortium name="The Broad Institute Genome Sequencing Center for Infectious Disease"/>
            <person name="Wu L."/>
            <person name="Ma J."/>
        </authorList>
    </citation>
    <scope>NUCLEOTIDE SEQUENCE [LARGE SCALE GENOMIC DNA]</scope>
    <source>
        <strain evidence="5">JCM 12393</strain>
    </source>
</reference>
<evidence type="ECO:0000259" key="3">
    <source>
        <dbReference type="SMART" id="SM00014"/>
    </source>
</evidence>
<feature type="transmembrane region" description="Helical" evidence="2">
    <location>
        <begin position="119"/>
        <end position="140"/>
    </location>
</feature>
<evidence type="ECO:0000313" key="5">
    <source>
        <dbReference type="Proteomes" id="UP001499863"/>
    </source>
</evidence>
<dbReference type="RefSeq" id="WP_344337161.1">
    <property type="nucleotide sequence ID" value="NZ_BAAAKJ010000198.1"/>
</dbReference>
<organism evidence="4 5">
    <name type="scientific">Kitasatospora putterlickiae</name>
    <dbReference type="NCBI Taxonomy" id="221725"/>
    <lineage>
        <taxon>Bacteria</taxon>
        <taxon>Bacillati</taxon>
        <taxon>Actinomycetota</taxon>
        <taxon>Actinomycetes</taxon>
        <taxon>Kitasatosporales</taxon>
        <taxon>Streptomycetaceae</taxon>
        <taxon>Kitasatospora</taxon>
    </lineage>
</organism>
<dbReference type="SUPFAM" id="SSF48317">
    <property type="entry name" value="Acid phosphatase/Vanadium-dependent haloperoxidase"/>
    <property type="match status" value="1"/>
</dbReference>
<feature type="domain" description="Phosphatidic acid phosphatase type 2/haloperoxidase" evidence="3">
    <location>
        <begin position="119"/>
        <end position="230"/>
    </location>
</feature>
<gene>
    <name evidence="4" type="ORF">GCM10009639_36540</name>
</gene>
<dbReference type="Gene3D" id="1.20.144.10">
    <property type="entry name" value="Phosphatidic acid phosphatase type 2/haloperoxidase"/>
    <property type="match status" value="1"/>
</dbReference>
<evidence type="ECO:0000313" key="4">
    <source>
        <dbReference type="EMBL" id="GAA1398233.1"/>
    </source>
</evidence>
<feature type="transmembrane region" description="Helical" evidence="2">
    <location>
        <begin position="190"/>
        <end position="209"/>
    </location>
</feature>